<sequence length="365" mass="40273">MEIPQEPVLHISLGLAVILLLVLIFPFRVRIVEENLEPFFLIMGIIAVTISGQWSYELIVEALKEPVWLPNTPVPIGIFQVVLIFGLIIYKFNRQIYNGFLSLLRIVGIRVFAFMIITLLGLISSIISVIVTAVILSEIALILPLDRRKKIEFVVIACFAVGLGAALTPVGEPLSTIAVSKLKGEPYHADFFFLLRLLGIYVIPGVLALALYGAYRIGSVSVDRMEVPIYEESLRNVIVRAIRVYTFVSALILLGKGLSPLAVWYFSKVPPVGLYWLNTISAILDNATLVAVEIEPEMSLMQIKSALISLLISGGMLIPGNIPNIVSAGRLKIRMNEWARVGVPLGVVLLTVYFVILMAECSFNL</sequence>
<dbReference type="STRING" id="572546.Arcpr_0250"/>
<dbReference type="RefSeq" id="WP_012939656.1">
    <property type="nucleotide sequence ID" value="NC_013741.1"/>
</dbReference>
<feature type="transmembrane region" description="Helical" evidence="1">
    <location>
        <begin position="306"/>
        <end position="326"/>
    </location>
</feature>
<evidence type="ECO:0008006" key="4">
    <source>
        <dbReference type="Google" id="ProtNLM"/>
    </source>
</evidence>
<name>D2RG95_ARCPA</name>
<proteinExistence type="predicted"/>
<feature type="transmembrane region" description="Helical" evidence="1">
    <location>
        <begin position="338"/>
        <end position="359"/>
    </location>
</feature>
<evidence type="ECO:0000313" key="2">
    <source>
        <dbReference type="EMBL" id="ADB57320.1"/>
    </source>
</evidence>
<keyword evidence="1" id="KW-0472">Membrane</keyword>
<dbReference type="Proteomes" id="UP000001901">
    <property type="component" value="Chromosome"/>
</dbReference>
<feature type="transmembrane region" description="Helical" evidence="1">
    <location>
        <begin position="126"/>
        <end position="144"/>
    </location>
</feature>
<feature type="transmembrane region" description="Helical" evidence="1">
    <location>
        <begin position="7"/>
        <end position="27"/>
    </location>
</feature>
<organism evidence="2 3">
    <name type="scientific">Archaeoglobus profundus (strain DSM 5631 / JCM 9629 / NBRC 100127 / Av18)</name>
    <dbReference type="NCBI Taxonomy" id="572546"/>
    <lineage>
        <taxon>Archaea</taxon>
        <taxon>Methanobacteriati</taxon>
        <taxon>Methanobacteriota</taxon>
        <taxon>Archaeoglobi</taxon>
        <taxon>Archaeoglobales</taxon>
        <taxon>Archaeoglobaceae</taxon>
        <taxon>Archaeoglobus</taxon>
    </lineage>
</organism>
<dbReference type="OrthoDB" id="29035at2157"/>
<feature type="transmembrane region" description="Helical" evidence="1">
    <location>
        <begin position="244"/>
        <end position="267"/>
    </location>
</feature>
<feature type="transmembrane region" description="Helical" evidence="1">
    <location>
        <begin position="68"/>
        <end position="90"/>
    </location>
</feature>
<keyword evidence="1" id="KW-1133">Transmembrane helix</keyword>
<dbReference type="InterPro" id="IPR012443">
    <property type="entry name" value="DUF1646"/>
</dbReference>
<dbReference type="eggNOG" id="arCOG04052">
    <property type="taxonomic scope" value="Archaea"/>
</dbReference>
<reference evidence="2 3" key="1">
    <citation type="journal article" date="2010" name="Stand. Genomic Sci.">
        <title>Complete genome sequence of Archaeoglobus profundus type strain (AV18).</title>
        <authorList>
            <person name="von Jan M."/>
            <person name="Lapidus A."/>
            <person name="Del Rio T.G."/>
            <person name="Copeland A."/>
            <person name="Tice H."/>
            <person name="Cheng J.F."/>
            <person name="Lucas S."/>
            <person name="Chen F."/>
            <person name="Nolan M."/>
            <person name="Goodwin L."/>
            <person name="Han C."/>
            <person name="Pitluck S."/>
            <person name="Liolios K."/>
            <person name="Ivanova N."/>
            <person name="Mavromatis K."/>
            <person name="Ovchinnikova G."/>
            <person name="Chertkov O."/>
            <person name="Pati A."/>
            <person name="Chen A."/>
            <person name="Palaniappan K."/>
            <person name="Land M."/>
            <person name="Hauser L."/>
            <person name="Chang Y.J."/>
            <person name="Jeffries C.D."/>
            <person name="Saunders E."/>
            <person name="Brettin T."/>
            <person name="Detter J.C."/>
            <person name="Chain P."/>
            <person name="Eichinger K."/>
            <person name="Huber H."/>
            <person name="Spring S."/>
            <person name="Rohde M."/>
            <person name="Goker M."/>
            <person name="Wirth R."/>
            <person name="Woyke T."/>
            <person name="Bristow J."/>
            <person name="Eisen J.A."/>
            <person name="Markowitz V."/>
            <person name="Hugenholtz P."/>
            <person name="Kyrpides N.C."/>
            <person name="Klenk H.P."/>
        </authorList>
    </citation>
    <scope>NUCLEOTIDE SEQUENCE [LARGE SCALE GENOMIC DNA]</scope>
    <source>
        <strain evidence="3">DSM 5631 / JCM 9629 / NBRC 100127 / Av18</strain>
    </source>
</reference>
<dbReference type="AlphaFoldDB" id="D2RG95"/>
<dbReference type="GeneID" id="8738901"/>
<evidence type="ECO:0000256" key="1">
    <source>
        <dbReference type="SAM" id="Phobius"/>
    </source>
</evidence>
<feature type="transmembrane region" description="Helical" evidence="1">
    <location>
        <begin position="151"/>
        <end position="171"/>
    </location>
</feature>
<dbReference type="EMBL" id="CP001857">
    <property type="protein sequence ID" value="ADB57320.1"/>
    <property type="molecule type" value="Genomic_DNA"/>
</dbReference>
<evidence type="ECO:0000313" key="3">
    <source>
        <dbReference type="Proteomes" id="UP000001901"/>
    </source>
</evidence>
<dbReference type="KEGG" id="apo:Arcpr_0250"/>
<gene>
    <name evidence="2" type="ordered locus">Arcpr_0250</name>
</gene>
<keyword evidence="1" id="KW-0812">Transmembrane</keyword>
<feature type="transmembrane region" description="Helical" evidence="1">
    <location>
        <begin position="102"/>
        <end position="120"/>
    </location>
</feature>
<feature type="transmembrane region" description="Helical" evidence="1">
    <location>
        <begin position="39"/>
        <end position="56"/>
    </location>
</feature>
<feature type="transmembrane region" description="Helical" evidence="1">
    <location>
        <begin position="191"/>
        <end position="215"/>
    </location>
</feature>
<accession>D2RG95</accession>
<dbReference type="HOGENOM" id="CLU_822987_0_0_2"/>
<dbReference type="Pfam" id="PF07854">
    <property type="entry name" value="DUF1646"/>
    <property type="match status" value="1"/>
</dbReference>
<protein>
    <recommendedName>
        <fullName evidence="4">Cation transporter</fullName>
    </recommendedName>
</protein>
<dbReference type="PIRSF" id="PIRSF019205">
    <property type="entry name" value="DUF1646"/>
    <property type="match status" value="1"/>
</dbReference>
<keyword evidence="3" id="KW-1185">Reference proteome</keyword>
<dbReference type="PaxDb" id="572546-Arcpr_0250"/>